<dbReference type="STRING" id="1035707.SAMN05216552_106015"/>
<feature type="compositionally biased region" description="Low complexity" evidence="1">
    <location>
        <begin position="77"/>
        <end position="86"/>
    </location>
</feature>
<dbReference type="AlphaFoldDB" id="A0A1I7M5H0"/>
<reference evidence="3" key="1">
    <citation type="submission" date="2016-10" db="EMBL/GenBank/DDBJ databases">
        <authorList>
            <person name="Varghese N."/>
            <person name="Submissions S."/>
        </authorList>
    </citation>
    <scope>NUCLEOTIDE SEQUENCE [LARGE SCALE GENOMIC DNA]</scope>
    <source>
        <strain evidence="3">CGMCC 1.11014</strain>
    </source>
</reference>
<dbReference type="Proteomes" id="UP000199391">
    <property type="component" value="Unassembled WGS sequence"/>
</dbReference>
<gene>
    <name evidence="2" type="ORF">SAMN05216552_106015</name>
</gene>
<protein>
    <submittedName>
        <fullName evidence="2">Uncharacterized protein</fullName>
    </submittedName>
</protein>
<evidence type="ECO:0000313" key="2">
    <source>
        <dbReference type="EMBL" id="SFV17165.1"/>
    </source>
</evidence>
<evidence type="ECO:0000256" key="1">
    <source>
        <dbReference type="SAM" id="MobiDB-lite"/>
    </source>
</evidence>
<feature type="region of interest" description="Disordered" evidence="1">
    <location>
        <begin position="1"/>
        <end position="90"/>
    </location>
</feature>
<organism evidence="2 3">
    <name type="scientific">Pseudoduganella namucuonensis</name>
    <dbReference type="NCBI Taxonomy" id="1035707"/>
    <lineage>
        <taxon>Bacteria</taxon>
        <taxon>Pseudomonadati</taxon>
        <taxon>Pseudomonadota</taxon>
        <taxon>Betaproteobacteria</taxon>
        <taxon>Burkholderiales</taxon>
        <taxon>Oxalobacteraceae</taxon>
        <taxon>Telluria group</taxon>
        <taxon>Pseudoduganella</taxon>
    </lineage>
</organism>
<name>A0A1I7M5H0_9BURK</name>
<proteinExistence type="predicted"/>
<dbReference type="RefSeq" id="WP_143133467.1">
    <property type="nucleotide sequence ID" value="NZ_FPBO01000060.1"/>
</dbReference>
<accession>A0A1I7M5H0</accession>
<keyword evidence="3" id="KW-1185">Reference proteome</keyword>
<feature type="compositionally biased region" description="Polar residues" evidence="1">
    <location>
        <begin position="41"/>
        <end position="70"/>
    </location>
</feature>
<evidence type="ECO:0000313" key="3">
    <source>
        <dbReference type="Proteomes" id="UP000199391"/>
    </source>
</evidence>
<sequence>MYSLSELASFEVPKHSASLAENTQHDAAAPIGQPESRKMTNETISIIETEQPQTSAETAPQQDGTPTAVQDSPRPQPMQAPVVQPPISKQEKRYQLSSKFATARCELETQVSASLNAKCGQPYKGVFEVRFDNPNEVTAKTLSAFCGNGAVFFTPNDLDQHPALKKLRKADEGINLSVLMSRAKRPTNIDDGSWKALQEMWNDVSHTLYTQGLAPMHILIAGVLAAKGLGGPKINKKLCSSLNEGTANTHEAMCQILDDLNKLLIQPPAIN</sequence>
<dbReference type="EMBL" id="FPBO01000060">
    <property type="protein sequence ID" value="SFV17165.1"/>
    <property type="molecule type" value="Genomic_DNA"/>
</dbReference>